<organism evidence="7 8">
    <name type="scientific">Candidatus Acutalibacter pullistercoris</name>
    <dbReference type="NCBI Taxonomy" id="2838418"/>
    <lineage>
        <taxon>Bacteria</taxon>
        <taxon>Bacillati</taxon>
        <taxon>Bacillota</taxon>
        <taxon>Clostridia</taxon>
        <taxon>Eubacteriales</taxon>
        <taxon>Acutalibacteraceae</taxon>
        <taxon>Acutalibacter</taxon>
    </lineage>
</organism>
<dbReference type="InterPro" id="IPR002797">
    <property type="entry name" value="Polysacc_synth"/>
</dbReference>
<evidence type="ECO:0000256" key="6">
    <source>
        <dbReference type="SAM" id="Phobius"/>
    </source>
</evidence>
<evidence type="ECO:0000256" key="2">
    <source>
        <dbReference type="ARBA" id="ARBA00022475"/>
    </source>
</evidence>
<dbReference type="Proteomes" id="UP000823915">
    <property type="component" value="Unassembled WGS sequence"/>
</dbReference>
<feature type="transmembrane region" description="Helical" evidence="6">
    <location>
        <begin position="329"/>
        <end position="348"/>
    </location>
</feature>
<dbReference type="EMBL" id="DXDU01000065">
    <property type="protein sequence ID" value="HIY26325.1"/>
    <property type="molecule type" value="Genomic_DNA"/>
</dbReference>
<sequence>MDLKKLWGKRRGGSLVENTIMLYILQFSNMFLGIISRGIQTRVLDDKSVYGTLVVAQSVMTYFQLFLDFGFILSATAKISKHRNDRDYLNKILTCVVCIKLCFTVLSVVVLALFFSAQPGEFLIYFIFLASTVFNALLPDYMYRGLERMSAITVRTVSVKLFATLMIAVFMRGNEDAYMVPLFTAVGNFGALVCVYLHLFKKVGVGFTRVGWRDILTELRESAAFFVSRIASTVYGAANTQVLALVDPTKTLSSIYSSAETISSTAKSAMSPISDSLYPHMMRSRNFKLIKKTLVIFMPLILLCSAILFVFAQPICVLVFGSGYTESALALRALLPSIIFTFPNYILGFPTLGAIGLAKYVNLTTILGTVFHVLGLAALFATHSLTMVTLCLLTGCTELLVLAIRVVIIWKNRRLLRQEEGSQ</sequence>
<feature type="transmembrane region" description="Helical" evidence="6">
    <location>
        <begin position="294"/>
        <end position="323"/>
    </location>
</feature>
<feature type="transmembrane region" description="Helical" evidence="6">
    <location>
        <begin position="150"/>
        <end position="171"/>
    </location>
</feature>
<protein>
    <submittedName>
        <fullName evidence="7">Oligosaccharide flippase family protein</fullName>
    </submittedName>
</protein>
<dbReference type="InterPro" id="IPR050833">
    <property type="entry name" value="Poly_Biosynth_Transport"/>
</dbReference>
<proteinExistence type="predicted"/>
<evidence type="ECO:0000256" key="4">
    <source>
        <dbReference type="ARBA" id="ARBA00022989"/>
    </source>
</evidence>
<keyword evidence="3 6" id="KW-0812">Transmembrane</keyword>
<evidence type="ECO:0000256" key="3">
    <source>
        <dbReference type="ARBA" id="ARBA00022692"/>
    </source>
</evidence>
<gene>
    <name evidence="7" type="ORF">H9838_04025</name>
</gene>
<name>A0A9D1YCF1_9FIRM</name>
<reference evidence="7" key="1">
    <citation type="journal article" date="2021" name="PeerJ">
        <title>Extensive microbial diversity within the chicken gut microbiome revealed by metagenomics and culture.</title>
        <authorList>
            <person name="Gilroy R."/>
            <person name="Ravi A."/>
            <person name="Getino M."/>
            <person name="Pursley I."/>
            <person name="Horton D.L."/>
            <person name="Alikhan N.F."/>
            <person name="Baker D."/>
            <person name="Gharbi K."/>
            <person name="Hall N."/>
            <person name="Watson M."/>
            <person name="Adriaenssens E.M."/>
            <person name="Foster-Nyarko E."/>
            <person name="Jarju S."/>
            <person name="Secka A."/>
            <person name="Antonio M."/>
            <person name="Oren A."/>
            <person name="Chaudhuri R.R."/>
            <person name="La Ragione R."/>
            <person name="Hildebrand F."/>
            <person name="Pallen M.J."/>
        </authorList>
    </citation>
    <scope>NUCLEOTIDE SEQUENCE</scope>
    <source>
        <strain evidence="7">1282</strain>
    </source>
</reference>
<feature type="transmembrane region" description="Helical" evidence="6">
    <location>
        <begin position="122"/>
        <end position="138"/>
    </location>
</feature>
<dbReference type="PANTHER" id="PTHR30250:SF11">
    <property type="entry name" value="O-ANTIGEN TRANSPORTER-RELATED"/>
    <property type="match status" value="1"/>
</dbReference>
<keyword evidence="4 6" id="KW-1133">Transmembrane helix</keyword>
<comment type="subcellular location">
    <subcellularLocation>
        <location evidence="1">Cell membrane</location>
        <topology evidence="1">Multi-pass membrane protein</topology>
    </subcellularLocation>
</comment>
<dbReference type="AlphaFoldDB" id="A0A9D1YCF1"/>
<evidence type="ECO:0000256" key="1">
    <source>
        <dbReference type="ARBA" id="ARBA00004651"/>
    </source>
</evidence>
<evidence type="ECO:0000313" key="8">
    <source>
        <dbReference type="Proteomes" id="UP000823915"/>
    </source>
</evidence>
<evidence type="ECO:0000256" key="5">
    <source>
        <dbReference type="ARBA" id="ARBA00023136"/>
    </source>
</evidence>
<accession>A0A9D1YCF1</accession>
<feature type="transmembrane region" description="Helical" evidence="6">
    <location>
        <begin position="59"/>
        <end position="80"/>
    </location>
</feature>
<feature type="transmembrane region" description="Helical" evidence="6">
    <location>
        <begin position="20"/>
        <end position="39"/>
    </location>
</feature>
<keyword evidence="5 6" id="KW-0472">Membrane</keyword>
<dbReference type="PANTHER" id="PTHR30250">
    <property type="entry name" value="PST FAMILY PREDICTED COLANIC ACID TRANSPORTER"/>
    <property type="match status" value="1"/>
</dbReference>
<feature type="transmembrane region" description="Helical" evidence="6">
    <location>
        <begin position="177"/>
        <end position="199"/>
    </location>
</feature>
<feature type="transmembrane region" description="Helical" evidence="6">
    <location>
        <begin position="92"/>
        <end position="116"/>
    </location>
</feature>
<dbReference type="GO" id="GO:0005886">
    <property type="term" value="C:plasma membrane"/>
    <property type="evidence" value="ECO:0007669"/>
    <property type="project" value="UniProtKB-SubCell"/>
</dbReference>
<reference evidence="7" key="2">
    <citation type="submission" date="2021-04" db="EMBL/GenBank/DDBJ databases">
        <authorList>
            <person name="Gilroy R."/>
        </authorList>
    </citation>
    <scope>NUCLEOTIDE SEQUENCE</scope>
    <source>
        <strain evidence="7">1282</strain>
    </source>
</reference>
<evidence type="ECO:0000313" key="7">
    <source>
        <dbReference type="EMBL" id="HIY26325.1"/>
    </source>
</evidence>
<feature type="transmembrane region" description="Helical" evidence="6">
    <location>
        <begin position="387"/>
        <end position="408"/>
    </location>
</feature>
<comment type="caution">
    <text evidence="7">The sequence shown here is derived from an EMBL/GenBank/DDBJ whole genome shotgun (WGS) entry which is preliminary data.</text>
</comment>
<feature type="transmembrane region" description="Helical" evidence="6">
    <location>
        <begin position="360"/>
        <end position="381"/>
    </location>
</feature>
<dbReference type="Pfam" id="PF01943">
    <property type="entry name" value="Polysacc_synt"/>
    <property type="match status" value="1"/>
</dbReference>
<keyword evidence="2" id="KW-1003">Cell membrane</keyword>